<dbReference type="PANTHER" id="PTHR30477">
    <property type="entry name" value="ABC-TRANSPORTER METAL-BINDING PROTEIN"/>
    <property type="match status" value="1"/>
</dbReference>
<dbReference type="GO" id="GO:0043190">
    <property type="term" value="C:ATP-binding cassette (ABC) transporter complex"/>
    <property type="evidence" value="ECO:0007669"/>
    <property type="project" value="InterPro"/>
</dbReference>
<feature type="transmembrane region" description="Helical" evidence="7">
    <location>
        <begin position="223"/>
        <end position="240"/>
    </location>
</feature>
<sequence length="269" mass="28953">MFDFLALPFMQRALLAGIITAVLVGWVGVYVVSRRMSFIGEGIANASLTGVALALLAGWAPLPVAILVSLLTAAAIFIIERRTVIASDAAVGILCTSGLALGVILLRFFQGYQPELVSFLFGNILSIKISDLVVTEVFGVIVFLLLAFFTRQLTFMTIDPEGGYLHGLSRWGYDLLLYSVTAVTVVLSIKLLGVILVSALLVIPSSISKLFSSSFRSFRRNGILLSVVIVVFGLFLSYWLNLPSGATIVLFGATLFALASAAHLFIRNQ</sequence>
<evidence type="ECO:0000256" key="2">
    <source>
        <dbReference type="ARBA" id="ARBA00008034"/>
    </source>
</evidence>
<dbReference type="EMBL" id="MFQB01000038">
    <property type="protein sequence ID" value="OGH66215.1"/>
    <property type="molecule type" value="Genomic_DNA"/>
</dbReference>
<dbReference type="SUPFAM" id="SSF81345">
    <property type="entry name" value="ABC transporter involved in vitamin B12 uptake, BtuC"/>
    <property type="match status" value="1"/>
</dbReference>
<evidence type="ECO:0000256" key="1">
    <source>
        <dbReference type="ARBA" id="ARBA00004141"/>
    </source>
</evidence>
<dbReference type="AlphaFoldDB" id="A0A1F6M3R2"/>
<dbReference type="STRING" id="1798680.A3J66_04140"/>
<keyword evidence="4 7" id="KW-1133">Transmembrane helix</keyword>
<feature type="transmembrane region" description="Helical" evidence="7">
    <location>
        <begin position="85"/>
        <end position="109"/>
    </location>
</feature>
<comment type="caution">
    <text evidence="8">The sequence shown here is derived from an EMBL/GenBank/DDBJ whole genome shotgun (WGS) entry which is preliminary data.</text>
</comment>
<feature type="transmembrane region" description="Helical" evidence="7">
    <location>
        <begin position="129"/>
        <end position="149"/>
    </location>
</feature>
<dbReference type="Gene3D" id="1.10.3470.10">
    <property type="entry name" value="ABC transporter involved in vitamin B12 uptake, BtuC"/>
    <property type="match status" value="1"/>
</dbReference>
<keyword evidence="5 7" id="KW-0472">Membrane</keyword>
<dbReference type="PANTHER" id="PTHR30477:SF0">
    <property type="entry name" value="METAL TRANSPORT SYSTEM MEMBRANE PROTEIN TM_0125-RELATED"/>
    <property type="match status" value="1"/>
</dbReference>
<comment type="similarity">
    <text evidence="2 6">Belongs to the ABC-3 integral membrane protein family.</text>
</comment>
<evidence type="ECO:0008006" key="10">
    <source>
        <dbReference type="Google" id="ProtNLM"/>
    </source>
</evidence>
<evidence type="ECO:0000256" key="3">
    <source>
        <dbReference type="ARBA" id="ARBA00022692"/>
    </source>
</evidence>
<dbReference type="InterPro" id="IPR001626">
    <property type="entry name" value="ABC_TroCD"/>
</dbReference>
<evidence type="ECO:0000256" key="6">
    <source>
        <dbReference type="RuleBase" id="RU003943"/>
    </source>
</evidence>
<feature type="transmembrane region" description="Helical" evidence="7">
    <location>
        <begin position="175"/>
        <end position="203"/>
    </location>
</feature>
<evidence type="ECO:0000256" key="5">
    <source>
        <dbReference type="ARBA" id="ARBA00023136"/>
    </source>
</evidence>
<feature type="transmembrane region" description="Helical" evidence="7">
    <location>
        <begin position="12"/>
        <end position="32"/>
    </location>
</feature>
<keyword evidence="3 6" id="KW-0812">Transmembrane</keyword>
<keyword evidence="6" id="KW-0813">Transport</keyword>
<accession>A0A1F6M3R2</accession>
<name>A0A1F6M3R2_9BACT</name>
<evidence type="ECO:0000313" key="8">
    <source>
        <dbReference type="EMBL" id="OGH66215.1"/>
    </source>
</evidence>
<dbReference type="GO" id="GO:0055085">
    <property type="term" value="P:transmembrane transport"/>
    <property type="evidence" value="ECO:0007669"/>
    <property type="project" value="InterPro"/>
</dbReference>
<comment type="subcellular location">
    <subcellularLocation>
        <location evidence="6">Cell membrane</location>
        <topology evidence="6">Multi-pass membrane protein</topology>
    </subcellularLocation>
    <subcellularLocation>
        <location evidence="1">Membrane</location>
        <topology evidence="1">Multi-pass membrane protein</topology>
    </subcellularLocation>
</comment>
<organism evidence="8 9">
    <name type="scientific">Candidatus Magasanikbacteria bacterium RIFCSPHIGHO2_02_FULL_47_14</name>
    <dbReference type="NCBI Taxonomy" id="1798680"/>
    <lineage>
        <taxon>Bacteria</taxon>
        <taxon>Candidatus Magasanikiibacteriota</taxon>
    </lineage>
</organism>
<proteinExistence type="inferred from homology"/>
<dbReference type="InterPro" id="IPR037294">
    <property type="entry name" value="ABC_BtuC-like"/>
</dbReference>
<gene>
    <name evidence="8" type="ORF">A3J66_04140</name>
</gene>
<reference evidence="8 9" key="1">
    <citation type="journal article" date="2016" name="Nat. Commun.">
        <title>Thousands of microbial genomes shed light on interconnected biogeochemical processes in an aquifer system.</title>
        <authorList>
            <person name="Anantharaman K."/>
            <person name="Brown C.T."/>
            <person name="Hug L.A."/>
            <person name="Sharon I."/>
            <person name="Castelle C.J."/>
            <person name="Probst A.J."/>
            <person name="Thomas B.C."/>
            <person name="Singh A."/>
            <person name="Wilkins M.J."/>
            <person name="Karaoz U."/>
            <person name="Brodie E.L."/>
            <person name="Williams K.H."/>
            <person name="Hubbard S.S."/>
            <person name="Banfield J.F."/>
        </authorList>
    </citation>
    <scope>NUCLEOTIDE SEQUENCE [LARGE SCALE GENOMIC DNA]</scope>
</reference>
<dbReference type="GO" id="GO:0010043">
    <property type="term" value="P:response to zinc ion"/>
    <property type="evidence" value="ECO:0007669"/>
    <property type="project" value="TreeGrafter"/>
</dbReference>
<evidence type="ECO:0000313" key="9">
    <source>
        <dbReference type="Proteomes" id="UP000176282"/>
    </source>
</evidence>
<evidence type="ECO:0000256" key="7">
    <source>
        <dbReference type="SAM" id="Phobius"/>
    </source>
</evidence>
<feature type="transmembrane region" description="Helical" evidence="7">
    <location>
        <begin position="53"/>
        <end position="79"/>
    </location>
</feature>
<dbReference type="Pfam" id="PF00950">
    <property type="entry name" value="ABC-3"/>
    <property type="match status" value="1"/>
</dbReference>
<evidence type="ECO:0000256" key="4">
    <source>
        <dbReference type="ARBA" id="ARBA00022989"/>
    </source>
</evidence>
<feature type="transmembrane region" description="Helical" evidence="7">
    <location>
        <begin position="246"/>
        <end position="266"/>
    </location>
</feature>
<dbReference type="Proteomes" id="UP000176282">
    <property type="component" value="Unassembled WGS sequence"/>
</dbReference>
<protein>
    <recommendedName>
        <fullName evidence="10">ABC transporter</fullName>
    </recommendedName>
</protein>